<dbReference type="Proteomes" id="UP000215902">
    <property type="component" value="Unassembled WGS sequence"/>
</dbReference>
<accession>A0A267E413</accession>
<evidence type="ECO:0000313" key="2">
    <source>
        <dbReference type="Proteomes" id="UP000215902"/>
    </source>
</evidence>
<dbReference type="GO" id="GO:0046983">
    <property type="term" value="F:protein dimerization activity"/>
    <property type="evidence" value="ECO:0007669"/>
    <property type="project" value="InterPro"/>
</dbReference>
<dbReference type="Gene3D" id="4.10.280.10">
    <property type="entry name" value="Helix-loop-helix DNA-binding domain"/>
    <property type="match status" value="1"/>
</dbReference>
<protein>
    <submittedName>
        <fullName evidence="1">Uncharacterized protein</fullName>
    </submittedName>
</protein>
<dbReference type="InterPro" id="IPR036638">
    <property type="entry name" value="HLH_DNA-bd_sf"/>
</dbReference>
<organism evidence="1 2">
    <name type="scientific">Macrostomum lignano</name>
    <dbReference type="NCBI Taxonomy" id="282301"/>
    <lineage>
        <taxon>Eukaryota</taxon>
        <taxon>Metazoa</taxon>
        <taxon>Spiralia</taxon>
        <taxon>Lophotrochozoa</taxon>
        <taxon>Platyhelminthes</taxon>
        <taxon>Rhabditophora</taxon>
        <taxon>Macrostomorpha</taxon>
        <taxon>Macrostomida</taxon>
        <taxon>Macrostomidae</taxon>
        <taxon>Macrostomum</taxon>
    </lineage>
</organism>
<dbReference type="SUPFAM" id="SSF47459">
    <property type="entry name" value="HLH, helix-loop-helix DNA-binding domain"/>
    <property type="match status" value="1"/>
</dbReference>
<comment type="caution">
    <text evidence="1">The sequence shown here is derived from an EMBL/GenBank/DDBJ whole genome shotgun (WGS) entry which is preliminary data.</text>
</comment>
<reference evidence="1 2" key="1">
    <citation type="submission" date="2017-06" db="EMBL/GenBank/DDBJ databases">
        <title>A platform for efficient transgenesis in Macrostomum lignano, a flatworm model organism for stem cell research.</title>
        <authorList>
            <person name="Berezikov E."/>
        </authorList>
    </citation>
    <scope>NUCLEOTIDE SEQUENCE [LARGE SCALE GENOMIC DNA]</scope>
    <source>
        <strain evidence="1">DV1</strain>
        <tissue evidence="1">Whole organism</tissue>
    </source>
</reference>
<keyword evidence="2" id="KW-1185">Reference proteome</keyword>
<sequence>MLLALPSELQQSQTSDSPCEAEEVSLSFQELHRSVPWLRAAGDPAGRRCCRSRKGQLRILQAAIEYILQLQAELLETSEETRRFRLVAELRRPLKTVGNSGGHAQPAGQPTALQLWRRRQQRRRRRRRLQRLLRRPQSAPGSLRRL</sequence>
<dbReference type="OrthoDB" id="10047910at2759"/>
<evidence type="ECO:0000313" key="1">
    <source>
        <dbReference type="EMBL" id="PAA55637.1"/>
    </source>
</evidence>
<dbReference type="EMBL" id="NIVC01002727">
    <property type="protein sequence ID" value="PAA55637.1"/>
    <property type="molecule type" value="Genomic_DNA"/>
</dbReference>
<gene>
    <name evidence="1" type="ORF">BOX15_Mlig025475g2</name>
</gene>
<dbReference type="AlphaFoldDB" id="A0A267E413"/>
<proteinExistence type="predicted"/>
<name>A0A267E413_9PLAT</name>